<evidence type="ECO:0000313" key="7">
    <source>
        <dbReference type="Proteomes" id="UP000009227"/>
    </source>
</evidence>
<dbReference type="PANTHER" id="PTHR43701">
    <property type="entry name" value="MEMBRANE TRANSPORTER PROTEIN MJ0441-RELATED"/>
    <property type="match status" value="1"/>
</dbReference>
<dbReference type="InterPro" id="IPR051598">
    <property type="entry name" value="TSUP/Inactive_protease-like"/>
</dbReference>
<keyword evidence="7" id="KW-1185">Reference proteome</keyword>
<name>F6BEU5_METIK</name>
<dbReference type="PANTHER" id="PTHR43701:SF2">
    <property type="entry name" value="MEMBRANE TRANSPORTER PROTEIN YJNA-RELATED"/>
    <property type="match status" value="1"/>
</dbReference>
<feature type="transmembrane region" description="Helical" evidence="5">
    <location>
        <begin position="6"/>
        <end position="33"/>
    </location>
</feature>
<evidence type="ECO:0000313" key="6">
    <source>
        <dbReference type="EMBL" id="AEF95681.1"/>
    </source>
</evidence>
<protein>
    <recommendedName>
        <fullName evidence="5">Probable membrane transporter protein</fullName>
    </recommendedName>
</protein>
<dbReference type="Pfam" id="PF01925">
    <property type="entry name" value="TauE"/>
    <property type="match status" value="1"/>
</dbReference>
<keyword evidence="5" id="KW-1003">Cell membrane</keyword>
<proteinExistence type="inferred from homology"/>
<keyword evidence="4 5" id="KW-0472">Membrane</keyword>
<dbReference type="Proteomes" id="UP000009227">
    <property type="component" value="Chromosome"/>
</dbReference>
<feature type="transmembrane region" description="Helical" evidence="5">
    <location>
        <begin position="139"/>
        <end position="172"/>
    </location>
</feature>
<comment type="subcellular location">
    <subcellularLocation>
        <location evidence="5">Cell membrane</location>
        <topology evidence="5">Multi-pass membrane protein</topology>
    </subcellularLocation>
    <subcellularLocation>
        <location evidence="1">Membrane</location>
        <topology evidence="1">Multi-pass membrane protein</topology>
    </subcellularLocation>
</comment>
<feature type="transmembrane region" description="Helical" evidence="5">
    <location>
        <begin position="45"/>
        <end position="67"/>
    </location>
</feature>
<feature type="transmembrane region" description="Helical" evidence="5">
    <location>
        <begin position="179"/>
        <end position="199"/>
    </location>
</feature>
<evidence type="ECO:0000256" key="2">
    <source>
        <dbReference type="ARBA" id="ARBA00022692"/>
    </source>
</evidence>
<dbReference type="KEGG" id="mig:Metig_0120"/>
<evidence type="ECO:0000256" key="1">
    <source>
        <dbReference type="ARBA" id="ARBA00004141"/>
    </source>
</evidence>
<dbReference type="GeneID" id="10642955"/>
<dbReference type="EMBL" id="CP002737">
    <property type="protein sequence ID" value="AEF95681.1"/>
    <property type="molecule type" value="Genomic_DNA"/>
</dbReference>
<reference evidence="6 7" key="1">
    <citation type="submission" date="2011-05" db="EMBL/GenBank/DDBJ databases">
        <title>Complete sequence of Methanotorris igneus Kol 5.</title>
        <authorList>
            <consortium name="US DOE Joint Genome Institute"/>
            <person name="Lucas S."/>
            <person name="Han J."/>
            <person name="Lapidus A."/>
            <person name="Cheng J.-F."/>
            <person name="Goodwin L."/>
            <person name="Pitluck S."/>
            <person name="Peters L."/>
            <person name="Mikhailova N."/>
            <person name="Chertkov O."/>
            <person name="Han C."/>
            <person name="Tapia R."/>
            <person name="Land M."/>
            <person name="Hauser L."/>
            <person name="Kyrpides N."/>
            <person name="Ivanova N."/>
            <person name="Pagani I."/>
            <person name="Sieprawska-Lupa M."/>
            <person name="Whitman W."/>
            <person name="Woyke T."/>
        </authorList>
    </citation>
    <scope>NUCLEOTIDE SEQUENCE [LARGE SCALE GENOMIC DNA]</scope>
    <source>
        <strain evidence="7">DSM 5666 / JCM 11834 / Kol 5</strain>
    </source>
</reference>
<dbReference type="GO" id="GO:0005886">
    <property type="term" value="C:plasma membrane"/>
    <property type="evidence" value="ECO:0007669"/>
    <property type="project" value="UniProtKB-SubCell"/>
</dbReference>
<dbReference type="AlphaFoldDB" id="F6BEU5"/>
<dbReference type="HOGENOM" id="CLU_045498_6_2_2"/>
<gene>
    <name evidence="6" type="ordered locus">Metig_0120</name>
</gene>
<accession>F6BEU5</accession>
<keyword evidence="2 5" id="KW-0812">Transmembrane</keyword>
<dbReference type="RefSeq" id="WP_013798290.1">
    <property type="nucleotide sequence ID" value="NC_015562.1"/>
</dbReference>
<evidence type="ECO:0000256" key="3">
    <source>
        <dbReference type="ARBA" id="ARBA00022989"/>
    </source>
</evidence>
<keyword evidence="3 5" id="KW-1133">Transmembrane helix</keyword>
<sequence>MLFLIFILLGVVVGILSGLLGVGGGFIVVPALIYAFDYLNISEEFAVKMAFGTSLFVVFITSLVGAYKHSKLKNVDWKSAVIMGIMGMIGSYISGTIVVNYLSGELLRTIFGIVLIAISINMINYPKIKEVGDFVRPNLIYLLISGFLIGIFTGMVGLGGGVMAIPVMVLFLKFPIKKAIGTSLGMIILTSFGGLIPYLSADPNINLSQSLYCVGYVSLLVGLCIAIPSATFSSYGVKLSTKLDVRVLRRIFGVILFLVGLDLILNIN</sequence>
<feature type="transmembrane region" description="Helical" evidence="5">
    <location>
        <begin position="247"/>
        <end position="267"/>
    </location>
</feature>
<comment type="similarity">
    <text evidence="5">Belongs to the 4-toluene sulfonate uptake permease (TSUP) (TC 2.A.102) family.</text>
</comment>
<feature type="transmembrane region" description="Helical" evidence="5">
    <location>
        <begin position="109"/>
        <end position="127"/>
    </location>
</feature>
<feature type="transmembrane region" description="Helical" evidence="5">
    <location>
        <begin position="79"/>
        <end position="102"/>
    </location>
</feature>
<dbReference type="OrthoDB" id="60523at2157"/>
<organism evidence="7">
    <name type="scientific">Methanotorris igneus (strain DSM 5666 / JCM 11834 / Kol 5)</name>
    <dbReference type="NCBI Taxonomy" id="880724"/>
    <lineage>
        <taxon>Archaea</taxon>
        <taxon>Methanobacteriati</taxon>
        <taxon>Methanobacteriota</taxon>
        <taxon>Methanomada group</taxon>
        <taxon>Methanococci</taxon>
        <taxon>Methanococcales</taxon>
        <taxon>Methanocaldococcaceae</taxon>
        <taxon>Methanotorris</taxon>
    </lineage>
</organism>
<dbReference type="InterPro" id="IPR002781">
    <property type="entry name" value="TM_pro_TauE-like"/>
</dbReference>
<evidence type="ECO:0000256" key="4">
    <source>
        <dbReference type="ARBA" id="ARBA00023136"/>
    </source>
</evidence>
<evidence type="ECO:0000256" key="5">
    <source>
        <dbReference type="RuleBase" id="RU363041"/>
    </source>
</evidence>
<dbReference type="STRING" id="880724.Metig_0120"/>
<feature type="transmembrane region" description="Helical" evidence="5">
    <location>
        <begin position="211"/>
        <end position="235"/>
    </location>
</feature>